<evidence type="ECO:0000256" key="4">
    <source>
        <dbReference type="ARBA" id="ARBA00022980"/>
    </source>
</evidence>
<evidence type="ECO:0000256" key="5">
    <source>
        <dbReference type="ARBA" id="ARBA00023128"/>
    </source>
</evidence>
<dbReference type="AlphaFoldDB" id="A0A8B8IU64"/>
<dbReference type="CTD" id="64979"/>
<evidence type="ECO:0000256" key="7">
    <source>
        <dbReference type="RuleBase" id="RU000570"/>
    </source>
</evidence>
<evidence type="ECO:0000313" key="9">
    <source>
        <dbReference type="RefSeq" id="XP_026499221.1"/>
    </source>
</evidence>
<dbReference type="SUPFAM" id="SSF57840">
    <property type="entry name" value="Ribosomal protein L36"/>
    <property type="match status" value="1"/>
</dbReference>
<evidence type="ECO:0000256" key="3">
    <source>
        <dbReference type="ARBA" id="ARBA00022946"/>
    </source>
</evidence>
<dbReference type="InterPro" id="IPR000473">
    <property type="entry name" value="Ribosomal_bL36"/>
</dbReference>
<organism evidence="8 9">
    <name type="scientific">Vanessa tameamea</name>
    <name type="common">Kamehameha butterfly</name>
    <dbReference type="NCBI Taxonomy" id="334116"/>
    <lineage>
        <taxon>Eukaryota</taxon>
        <taxon>Metazoa</taxon>
        <taxon>Ecdysozoa</taxon>
        <taxon>Arthropoda</taxon>
        <taxon>Hexapoda</taxon>
        <taxon>Insecta</taxon>
        <taxon>Pterygota</taxon>
        <taxon>Neoptera</taxon>
        <taxon>Endopterygota</taxon>
        <taxon>Lepidoptera</taxon>
        <taxon>Glossata</taxon>
        <taxon>Ditrysia</taxon>
        <taxon>Papilionoidea</taxon>
        <taxon>Nymphalidae</taxon>
        <taxon>Nymphalinae</taxon>
        <taxon>Vanessa</taxon>
    </lineage>
</organism>
<sequence length="110" mass="12785">MQRIISLAKTVITTHIPRSFNTLTTNSSILQNVTKEKLLQTNLPLINQVCGFKVKGLVRRRCKSCYFVSRQERLYIICPAHPRHKQMARKPKPLNTYILTHASQSKVRPW</sequence>
<comment type="subcellular location">
    <subcellularLocation>
        <location evidence="1">Mitochondrion</location>
    </subcellularLocation>
</comment>
<proteinExistence type="inferred from homology"/>
<evidence type="ECO:0000313" key="8">
    <source>
        <dbReference type="Proteomes" id="UP001652626"/>
    </source>
</evidence>
<dbReference type="RefSeq" id="XP_026499221.1">
    <property type="nucleotide sequence ID" value="XM_026643436.2"/>
</dbReference>
<comment type="similarity">
    <text evidence="2 7">Belongs to the bacterial ribosomal protein bL36 family.</text>
</comment>
<keyword evidence="6 7" id="KW-0687">Ribonucleoprotein</keyword>
<dbReference type="InterPro" id="IPR052143">
    <property type="entry name" value="Mitoribosomal_bL36m"/>
</dbReference>
<evidence type="ECO:0000256" key="1">
    <source>
        <dbReference type="ARBA" id="ARBA00004173"/>
    </source>
</evidence>
<name>A0A8B8IU64_VANTA</name>
<dbReference type="InterPro" id="IPR035977">
    <property type="entry name" value="Ribosomal_bL36_sp"/>
</dbReference>
<dbReference type="PANTHER" id="PTHR46909:SF1">
    <property type="entry name" value="LARGE RIBOSOMAL SUBUNIT PROTEIN BL36M"/>
    <property type="match status" value="1"/>
</dbReference>
<keyword evidence="4 7" id="KW-0689">Ribosomal protein</keyword>
<accession>A0A8B8IU64</accession>
<dbReference type="Pfam" id="PF00444">
    <property type="entry name" value="Ribosomal_L36"/>
    <property type="match status" value="1"/>
</dbReference>
<keyword evidence="3" id="KW-0809">Transit peptide</keyword>
<dbReference type="GO" id="GO:0003735">
    <property type="term" value="F:structural constituent of ribosome"/>
    <property type="evidence" value="ECO:0007669"/>
    <property type="project" value="InterPro"/>
</dbReference>
<dbReference type="GeneID" id="113403023"/>
<keyword evidence="8" id="KW-1185">Reference proteome</keyword>
<dbReference type="GO" id="GO:0006412">
    <property type="term" value="P:translation"/>
    <property type="evidence" value="ECO:0007669"/>
    <property type="project" value="InterPro"/>
</dbReference>
<evidence type="ECO:0000256" key="6">
    <source>
        <dbReference type="ARBA" id="ARBA00023274"/>
    </source>
</evidence>
<gene>
    <name evidence="9" type="primary">LOC113403023</name>
</gene>
<reference evidence="9" key="1">
    <citation type="submission" date="2025-08" db="UniProtKB">
        <authorList>
            <consortium name="RefSeq"/>
        </authorList>
    </citation>
    <scope>IDENTIFICATION</scope>
    <source>
        <tissue evidence="9">Whole body</tissue>
    </source>
</reference>
<dbReference type="GO" id="GO:0005762">
    <property type="term" value="C:mitochondrial large ribosomal subunit"/>
    <property type="evidence" value="ECO:0007669"/>
    <property type="project" value="TreeGrafter"/>
</dbReference>
<evidence type="ECO:0000256" key="2">
    <source>
        <dbReference type="ARBA" id="ARBA00007645"/>
    </source>
</evidence>
<dbReference type="NCBIfam" id="TIGR01022">
    <property type="entry name" value="rpmJ_bact"/>
    <property type="match status" value="1"/>
</dbReference>
<keyword evidence="5" id="KW-0496">Mitochondrion</keyword>
<dbReference type="OrthoDB" id="10265903at2759"/>
<dbReference type="OMA" id="RCKSCYF"/>
<dbReference type="PANTHER" id="PTHR46909">
    <property type="entry name" value="39S RIBOSOMAL PROTEIN L36, MITOCHONDRIAL"/>
    <property type="match status" value="1"/>
</dbReference>
<dbReference type="Proteomes" id="UP001652626">
    <property type="component" value="Chromosome 16"/>
</dbReference>
<protein>
    <recommendedName>
        <fullName evidence="7">Ribosomal protein</fullName>
    </recommendedName>
</protein>